<dbReference type="Proteomes" id="UP000299102">
    <property type="component" value="Unassembled WGS sequence"/>
</dbReference>
<proteinExistence type="predicted"/>
<evidence type="ECO:0000313" key="2">
    <source>
        <dbReference type="Proteomes" id="UP000299102"/>
    </source>
</evidence>
<dbReference type="EMBL" id="BGZK01002102">
    <property type="protein sequence ID" value="GBP90670.1"/>
    <property type="molecule type" value="Genomic_DNA"/>
</dbReference>
<name>A0A4C1ZRU4_EUMVA</name>
<sequence>MPRRIQNFTCNTIACVGSRALSQPRVVFVISAFYQVRDQDFGPGRRRKRAPAVSETRPLLPWIEIEIINGRYVRKRNMFKVHASEAAGRS</sequence>
<protein>
    <submittedName>
        <fullName evidence="1">Uncharacterized protein</fullName>
    </submittedName>
</protein>
<dbReference type="AlphaFoldDB" id="A0A4C1ZRU4"/>
<reference evidence="1 2" key="1">
    <citation type="journal article" date="2019" name="Commun. Biol.">
        <title>The bagworm genome reveals a unique fibroin gene that provides high tensile strength.</title>
        <authorList>
            <person name="Kono N."/>
            <person name="Nakamura H."/>
            <person name="Ohtoshi R."/>
            <person name="Tomita M."/>
            <person name="Numata K."/>
            <person name="Arakawa K."/>
        </authorList>
    </citation>
    <scope>NUCLEOTIDE SEQUENCE [LARGE SCALE GENOMIC DNA]</scope>
</reference>
<keyword evidence="2" id="KW-1185">Reference proteome</keyword>
<comment type="caution">
    <text evidence="1">The sequence shown here is derived from an EMBL/GenBank/DDBJ whole genome shotgun (WGS) entry which is preliminary data.</text>
</comment>
<evidence type="ECO:0000313" key="1">
    <source>
        <dbReference type="EMBL" id="GBP90670.1"/>
    </source>
</evidence>
<gene>
    <name evidence="1" type="ORF">EVAR_51393_1</name>
</gene>
<accession>A0A4C1ZRU4</accession>
<organism evidence="1 2">
    <name type="scientific">Eumeta variegata</name>
    <name type="common">Bagworm moth</name>
    <name type="synonym">Eumeta japonica</name>
    <dbReference type="NCBI Taxonomy" id="151549"/>
    <lineage>
        <taxon>Eukaryota</taxon>
        <taxon>Metazoa</taxon>
        <taxon>Ecdysozoa</taxon>
        <taxon>Arthropoda</taxon>
        <taxon>Hexapoda</taxon>
        <taxon>Insecta</taxon>
        <taxon>Pterygota</taxon>
        <taxon>Neoptera</taxon>
        <taxon>Endopterygota</taxon>
        <taxon>Lepidoptera</taxon>
        <taxon>Glossata</taxon>
        <taxon>Ditrysia</taxon>
        <taxon>Tineoidea</taxon>
        <taxon>Psychidae</taxon>
        <taxon>Oiketicinae</taxon>
        <taxon>Eumeta</taxon>
    </lineage>
</organism>